<accession>X1PA39</accession>
<protein>
    <submittedName>
        <fullName evidence="1">Uncharacterized protein</fullName>
    </submittedName>
</protein>
<organism evidence="1">
    <name type="scientific">marine sediment metagenome</name>
    <dbReference type="NCBI Taxonomy" id="412755"/>
    <lineage>
        <taxon>unclassified sequences</taxon>
        <taxon>metagenomes</taxon>
        <taxon>ecological metagenomes</taxon>
    </lineage>
</organism>
<sequence length="39" mass="3959">DITGILTALVAGDYASIKVLGDAVNTPNLGVIGVRVKYA</sequence>
<dbReference type="AlphaFoldDB" id="X1PA39"/>
<reference evidence="1" key="1">
    <citation type="journal article" date="2014" name="Front. Microbiol.">
        <title>High frequency of phylogenetically diverse reductive dehalogenase-homologous genes in deep subseafloor sedimentary metagenomes.</title>
        <authorList>
            <person name="Kawai M."/>
            <person name="Futagami T."/>
            <person name="Toyoda A."/>
            <person name="Takaki Y."/>
            <person name="Nishi S."/>
            <person name="Hori S."/>
            <person name="Arai W."/>
            <person name="Tsubouchi T."/>
            <person name="Morono Y."/>
            <person name="Uchiyama I."/>
            <person name="Ito T."/>
            <person name="Fujiyama A."/>
            <person name="Inagaki F."/>
            <person name="Takami H."/>
        </authorList>
    </citation>
    <scope>NUCLEOTIDE SEQUENCE</scope>
    <source>
        <strain evidence="1">Expedition CK06-06</strain>
    </source>
</reference>
<name>X1PA39_9ZZZZ</name>
<proteinExistence type="predicted"/>
<comment type="caution">
    <text evidence="1">The sequence shown here is derived from an EMBL/GenBank/DDBJ whole genome shotgun (WGS) entry which is preliminary data.</text>
</comment>
<evidence type="ECO:0000313" key="1">
    <source>
        <dbReference type="EMBL" id="GAI53172.1"/>
    </source>
</evidence>
<dbReference type="EMBL" id="BARV01039014">
    <property type="protein sequence ID" value="GAI53172.1"/>
    <property type="molecule type" value="Genomic_DNA"/>
</dbReference>
<gene>
    <name evidence="1" type="ORF">S06H3_59925</name>
</gene>
<feature type="non-terminal residue" evidence="1">
    <location>
        <position position="1"/>
    </location>
</feature>